<dbReference type="GO" id="GO:0016755">
    <property type="term" value="F:aminoacyltransferase activity"/>
    <property type="evidence" value="ECO:0007669"/>
    <property type="project" value="InterPro"/>
</dbReference>
<evidence type="ECO:0000313" key="3">
    <source>
        <dbReference type="Proteomes" id="UP000282087"/>
    </source>
</evidence>
<dbReference type="Gene3D" id="3.30.40.240">
    <property type="entry name" value="Transglutaminase elicitor, body domain"/>
    <property type="match status" value="1"/>
</dbReference>
<dbReference type="AlphaFoldDB" id="A0A3M6VJJ6"/>
<protein>
    <submittedName>
        <fullName evidence="1">Uncharacterized protein</fullName>
    </submittedName>
</protein>
<dbReference type="OrthoDB" id="10249031at2759"/>
<accession>A0A3M6VJJ6</accession>
<sequence>MQQAAATSLDSDPIAILSSTESTNSMVSGMAVDDSICRFESHPDPTLPDLATIARTVVLHPDLLCNQSTPPDAVYLKVGINVVVSDLTDDLDEYTYVASGSVPNVVVPVTKTPSETGKENIKNEDTTKHCATDWDGTPHPGHVLNEKTHTERRLEEVESNQVVTLENYLGHSMEMTLAKLLTVGLVSIKPWPGSHWATYKDSINVQLYQGEPPTSAKYALAFGFDVKDFMDKISKDVGIDVHRPDKTKCKIDTDCKLFNDDRVCAIRTGHHSGYCIPTWWGICHAWSSAAILEQEPKCPVTYNNITFSPLELKGLLSYIYNDRTLSTVSAGVRFNGDDATDVKDEYGSSESLAFRDMNPGLVHIVLANIVGKLGKSVIMDVTAGSRVHNQPVHGFRVLEQTNLSLKEAAQTFYAREQYPWNANAKSIVYMKTRLTWVAETSDEGPLLSKGKADKYTEGYVLHYLLEMDGAGKIIGGEWLFDSKNQHPDFMYIPTSKLPADLVRPKGMRHADVSMLLEKSVACSDTQ</sequence>
<dbReference type="InterPro" id="IPR032048">
    <property type="entry name" value="TGase_elicitor"/>
</dbReference>
<evidence type="ECO:0000313" key="1">
    <source>
        <dbReference type="EMBL" id="RMX66231.1"/>
    </source>
</evidence>
<dbReference type="STRING" id="542832.A0A3M6VJJ6"/>
<evidence type="ECO:0000313" key="4">
    <source>
        <dbReference type="Proteomes" id="UP000286097"/>
    </source>
</evidence>
<gene>
    <name evidence="2" type="ORF">DD237_003785</name>
    <name evidence="1" type="ORF">DD238_004196</name>
</gene>
<keyword evidence="3" id="KW-1185">Reference proteome</keyword>
<dbReference type="EMBL" id="QLLG01000211">
    <property type="protein sequence ID" value="RMX66231.1"/>
    <property type="molecule type" value="Genomic_DNA"/>
</dbReference>
<name>A0A3M6VJJ6_9STRA</name>
<comment type="caution">
    <text evidence="1">The sequence shown here is derived from an EMBL/GenBank/DDBJ whole genome shotgun (WGS) entry which is preliminary data.</text>
</comment>
<dbReference type="EMBL" id="QKXF01000254">
    <property type="protein sequence ID" value="RQM13500.1"/>
    <property type="molecule type" value="Genomic_DNA"/>
</dbReference>
<evidence type="ECO:0000313" key="2">
    <source>
        <dbReference type="EMBL" id="RQM13500.1"/>
    </source>
</evidence>
<organism evidence="1 3">
    <name type="scientific">Peronospora effusa</name>
    <dbReference type="NCBI Taxonomy" id="542832"/>
    <lineage>
        <taxon>Eukaryota</taxon>
        <taxon>Sar</taxon>
        <taxon>Stramenopiles</taxon>
        <taxon>Oomycota</taxon>
        <taxon>Peronosporomycetes</taxon>
        <taxon>Peronosporales</taxon>
        <taxon>Peronosporaceae</taxon>
        <taxon>Peronospora</taxon>
    </lineage>
</organism>
<dbReference type="VEuPathDB" id="FungiDB:DD237_003785"/>
<dbReference type="Proteomes" id="UP000286097">
    <property type="component" value="Unassembled WGS sequence"/>
</dbReference>
<proteinExistence type="predicted"/>
<dbReference type="Proteomes" id="UP000282087">
    <property type="component" value="Unassembled WGS sequence"/>
</dbReference>
<dbReference type="Pfam" id="PF16683">
    <property type="entry name" value="TGase_elicitor"/>
    <property type="match status" value="1"/>
</dbReference>
<reference evidence="3 4" key="1">
    <citation type="submission" date="2018-06" db="EMBL/GenBank/DDBJ databases">
        <title>Comparative genomics of downy mildews reveals potential adaptations to biotrophy.</title>
        <authorList>
            <person name="Fletcher K."/>
            <person name="Klosterman S.J."/>
            <person name="Derevnina L."/>
            <person name="Martin F."/>
            <person name="Koike S."/>
            <person name="Reyes Chin-Wo S."/>
            <person name="Mou B."/>
            <person name="Michelmore R."/>
        </authorList>
    </citation>
    <scope>NUCLEOTIDE SEQUENCE [LARGE SCALE GENOMIC DNA]</scope>
    <source>
        <strain evidence="2 4">R13</strain>
        <strain evidence="1 3">R14</strain>
    </source>
</reference>